<accession>A0A8T5CIY8</accession>
<comment type="caution">
    <text evidence="1">The sequence shown here is derived from an EMBL/GenBank/DDBJ whole genome shotgun (WGS) entry which is preliminary data.</text>
</comment>
<gene>
    <name evidence="1" type="ORF">JK354_19565</name>
</gene>
<proteinExistence type="predicted"/>
<name>A0A8T5CIY8_HALVO</name>
<organism evidence="1 2">
    <name type="scientific">Haloferax volcanii</name>
    <name type="common">Halobacterium volcanii</name>
    <dbReference type="NCBI Taxonomy" id="2246"/>
    <lineage>
        <taxon>Archaea</taxon>
        <taxon>Methanobacteriati</taxon>
        <taxon>Methanobacteriota</taxon>
        <taxon>Stenosarchaea group</taxon>
        <taxon>Halobacteria</taxon>
        <taxon>Halobacteriales</taxon>
        <taxon>Haloferacaceae</taxon>
        <taxon>Haloferax</taxon>
    </lineage>
</organism>
<evidence type="ECO:0000313" key="2">
    <source>
        <dbReference type="Proteomes" id="UP000676028"/>
    </source>
</evidence>
<dbReference type="Proteomes" id="UP000676028">
    <property type="component" value="Unassembled WGS sequence"/>
</dbReference>
<reference evidence="1" key="1">
    <citation type="journal article" date="2021" name="Nat. Microbiol.">
        <title>Cell division in the archaeon Haloferax volcanii relies on two FtsZ proteins with distinct functions in division ring assembly and constriction.</title>
        <authorList>
            <person name="Liao Y."/>
            <person name="Ithurbide S."/>
            <person name="Evenhuis C."/>
            <person name="Loewe J."/>
            <person name="Duggin I.G."/>
        </authorList>
    </citation>
    <scope>NUCLEOTIDE SEQUENCE</scope>
    <source>
        <strain evidence="1">ID76 - delta_ftsZ1</strain>
    </source>
</reference>
<sequence>MSVSSNDTDGELVVAIGFSSDASLQDAPHPSGAHKKQRGELLVGVLALETVKVLSTLAEQAARSRLTGREVSNPLNRPAVRRIGLTCPVDVPPASGFKHDERIRRRLFAQKRPRNRLDFIGNIGSGELRTMHEVEVDWNLVDRDV</sequence>
<protein>
    <submittedName>
        <fullName evidence="1">Uncharacterized protein</fullName>
    </submittedName>
</protein>
<dbReference type="EMBL" id="JAERQV010000055">
    <property type="protein sequence ID" value="MBS8126339.1"/>
    <property type="molecule type" value="Genomic_DNA"/>
</dbReference>
<evidence type="ECO:0000313" key="1">
    <source>
        <dbReference type="EMBL" id="MBS8126339.1"/>
    </source>
</evidence>
<dbReference type="AlphaFoldDB" id="A0A8T5CIY8"/>